<comment type="caution">
    <text evidence="3">The sequence shown here is derived from an EMBL/GenBank/DDBJ whole genome shotgun (WGS) entry which is preliminary data.</text>
</comment>
<gene>
    <name evidence="3" type="ORF">IAD06_07865</name>
</gene>
<dbReference type="Gene3D" id="3.10.129.10">
    <property type="entry name" value="Hotdog Thioesterase"/>
    <property type="match status" value="1"/>
</dbReference>
<accession>A0A9D1GFA7</accession>
<dbReference type="PIRSF" id="PIRSF003230">
    <property type="entry name" value="YbgC"/>
    <property type="match status" value="1"/>
</dbReference>
<dbReference type="InterPro" id="IPR050563">
    <property type="entry name" value="4-hydroxybenzoyl-CoA_TE"/>
</dbReference>
<proteinExistence type="inferred from homology"/>
<dbReference type="PANTHER" id="PTHR31793">
    <property type="entry name" value="4-HYDROXYBENZOYL-COA THIOESTERASE FAMILY MEMBER"/>
    <property type="match status" value="1"/>
</dbReference>
<dbReference type="PANTHER" id="PTHR31793:SF27">
    <property type="entry name" value="NOVEL THIOESTERASE SUPERFAMILY DOMAIN AND SAPOSIN A-TYPE DOMAIN CONTAINING PROTEIN (0610012H03RIK)"/>
    <property type="match status" value="1"/>
</dbReference>
<evidence type="ECO:0000313" key="3">
    <source>
        <dbReference type="EMBL" id="HIT39933.1"/>
    </source>
</evidence>
<dbReference type="SUPFAM" id="SSF54637">
    <property type="entry name" value="Thioesterase/thiol ester dehydrase-isomerase"/>
    <property type="match status" value="1"/>
</dbReference>
<evidence type="ECO:0000256" key="1">
    <source>
        <dbReference type="ARBA" id="ARBA00005953"/>
    </source>
</evidence>
<organism evidence="3 4">
    <name type="scientific">Candidatus Caccoplasma intestinavium</name>
    <dbReference type="NCBI Taxonomy" id="2840716"/>
    <lineage>
        <taxon>Bacteria</taxon>
        <taxon>Pseudomonadati</taxon>
        <taxon>Bacteroidota</taxon>
        <taxon>Bacteroidia</taxon>
        <taxon>Bacteroidales</taxon>
        <taxon>Bacteroidaceae</taxon>
        <taxon>Bacteroidaceae incertae sedis</taxon>
        <taxon>Candidatus Caccoplasma</taxon>
    </lineage>
</organism>
<sequence>MEKPRYIHEIEIKVRDYECDMQGIVNNANYQHYMEHARHEFLLSAGKGFTDLREQGIECVVRHVDIEYRVSLRSKDIAVCRLYLRREGPKYVFYQDIYRKSDNKLCTRGKVESVATVNGRATRGDELAEYFKDYLI</sequence>
<dbReference type="AlphaFoldDB" id="A0A9D1GFA7"/>
<dbReference type="InterPro" id="IPR029069">
    <property type="entry name" value="HotDog_dom_sf"/>
</dbReference>
<dbReference type="Proteomes" id="UP000886722">
    <property type="component" value="Unassembled WGS sequence"/>
</dbReference>
<dbReference type="Pfam" id="PF13279">
    <property type="entry name" value="4HBT_2"/>
    <property type="match status" value="1"/>
</dbReference>
<evidence type="ECO:0000313" key="4">
    <source>
        <dbReference type="Proteomes" id="UP000886722"/>
    </source>
</evidence>
<keyword evidence="2" id="KW-0378">Hydrolase</keyword>
<dbReference type="GO" id="GO:0047617">
    <property type="term" value="F:fatty acyl-CoA hydrolase activity"/>
    <property type="evidence" value="ECO:0007669"/>
    <property type="project" value="TreeGrafter"/>
</dbReference>
<evidence type="ECO:0000256" key="2">
    <source>
        <dbReference type="ARBA" id="ARBA00022801"/>
    </source>
</evidence>
<reference evidence="3" key="1">
    <citation type="submission" date="2020-10" db="EMBL/GenBank/DDBJ databases">
        <authorList>
            <person name="Gilroy R."/>
        </authorList>
    </citation>
    <scope>NUCLEOTIDE SEQUENCE</scope>
    <source>
        <strain evidence="3">21143</strain>
    </source>
</reference>
<dbReference type="InterPro" id="IPR006684">
    <property type="entry name" value="YbgC/YbaW"/>
</dbReference>
<protein>
    <submittedName>
        <fullName evidence="3">Acyl-CoA thioesterase</fullName>
    </submittedName>
</protein>
<name>A0A9D1GFA7_9BACT</name>
<comment type="similarity">
    <text evidence="1">Belongs to the 4-hydroxybenzoyl-CoA thioesterase family.</text>
</comment>
<dbReference type="EMBL" id="DVKT01000060">
    <property type="protein sequence ID" value="HIT39933.1"/>
    <property type="molecule type" value="Genomic_DNA"/>
</dbReference>
<reference evidence="3" key="2">
    <citation type="journal article" date="2021" name="PeerJ">
        <title>Extensive microbial diversity within the chicken gut microbiome revealed by metagenomics and culture.</title>
        <authorList>
            <person name="Gilroy R."/>
            <person name="Ravi A."/>
            <person name="Getino M."/>
            <person name="Pursley I."/>
            <person name="Horton D.L."/>
            <person name="Alikhan N.F."/>
            <person name="Baker D."/>
            <person name="Gharbi K."/>
            <person name="Hall N."/>
            <person name="Watson M."/>
            <person name="Adriaenssens E.M."/>
            <person name="Foster-Nyarko E."/>
            <person name="Jarju S."/>
            <person name="Secka A."/>
            <person name="Antonio M."/>
            <person name="Oren A."/>
            <person name="Chaudhuri R.R."/>
            <person name="La Ragione R."/>
            <person name="Hildebrand F."/>
            <person name="Pallen M.J."/>
        </authorList>
    </citation>
    <scope>NUCLEOTIDE SEQUENCE</scope>
    <source>
        <strain evidence="3">21143</strain>
    </source>
</reference>
<dbReference type="CDD" id="cd00586">
    <property type="entry name" value="4HBT"/>
    <property type="match status" value="1"/>
</dbReference>